<keyword evidence="2" id="KW-1185">Reference proteome</keyword>
<evidence type="ECO:0000313" key="1">
    <source>
        <dbReference type="EMBL" id="KAG4304503.1"/>
    </source>
</evidence>
<comment type="caution">
    <text evidence="1">The sequence shown here is derived from an EMBL/GenBank/DDBJ whole genome shotgun (WGS) entry which is preliminary data.</text>
</comment>
<dbReference type="Proteomes" id="UP000768646">
    <property type="component" value="Unassembled WGS sequence"/>
</dbReference>
<gene>
    <name evidence="1" type="ORF">PORY_002213</name>
</gene>
<reference evidence="1 2" key="1">
    <citation type="journal article" date="2021" name="Commun. Biol.">
        <title>Genomic insights into the host specific adaptation of the Pneumocystis genus.</title>
        <authorList>
            <person name="Cisse O.H."/>
            <person name="Ma L."/>
            <person name="Dekker J.P."/>
            <person name="Khil P.P."/>
            <person name="Youn J.-H."/>
            <person name="Brenchley J.M."/>
            <person name="Blair R."/>
            <person name="Pahar B."/>
            <person name="Chabe M."/>
            <person name="Van Rompay K.K.A."/>
            <person name="Keesler R."/>
            <person name="Sukura A."/>
            <person name="Hirsch V."/>
            <person name="Kutty G."/>
            <person name="Liu Y."/>
            <person name="Peng L."/>
            <person name="Chen J."/>
            <person name="Song J."/>
            <person name="Weissenbacher-Lang C."/>
            <person name="Xu J."/>
            <person name="Upham N.S."/>
            <person name="Stajich J.E."/>
            <person name="Cuomo C.A."/>
            <person name="Cushion M.T."/>
            <person name="Kovacs J.A."/>
        </authorList>
    </citation>
    <scope>NUCLEOTIDE SEQUENCE [LARGE SCALE GENOMIC DNA]</scope>
    <source>
        <strain evidence="1 2">RABM</strain>
    </source>
</reference>
<accession>A0ACB7CC31</accession>
<proteinExistence type="predicted"/>
<name>A0ACB7CC31_9ASCO</name>
<organism evidence="1 2">
    <name type="scientific">Pneumocystis oryctolagi</name>
    <dbReference type="NCBI Taxonomy" id="42067"/>
    <lineage>
        <taxon>Eukaryota</taxon>
        <taxon>Fungi</taxon>
        <taxon>Dikarya</taxon>
        <taxon>Ascomycota</taxon>
        <taxon>Taphrinomycotina</taxon>
        <taxon>Pneumocystomycetes</taxon>
        <taxon>Pneumocystaceae</taxon>
        <taxon>Pneumocystis</taxon>
    </lineage>
</organism>
<sequence length="264" mass="30803">MVVINQPSNLIKYLSLLTNVSVVRLKKEGKRAETLSFEVACYKNKILEWRNGMDIRETDIDEVLQISNVFTNVSKGQVACMEDLKRVFHTNDIDVILREILKKGDIQVGEKERSHHIENTYKDIVRTIVDKCVNPTTKKAYTASMIEKALKDLGFSNSKSQYLTFLKALDVIKQLKEKNIIPIERARMRIRIVSPLNSVKKLKDKLQQLTVDIIDEKWDDEYEAIAYIDPGDYRRIMDFIQQEDKNRSHIEVLDLKEIIEEQIF</sequence>
<dbReference type="EMBL" id="JABTEG010000008">
    <property type="protein sequence ID" value="KAG4304503.1"/>
    <property type="molecule type" value="Genomic_DNA"/>
</dbReference>
<evidence type="ECO:0000313" key="2">
    <source>
        <dbReference type="Proteomes" id="UP000768646"/>
    </source>
</evidence>
<protein>
    <submittedName>
        <fullName evidence="1">Uncharacterized protein</fullName>
    </submittedName>
</protein>